<evidence type="ECO:0000256" key="1">
    <source>
        <dbReference type="SAM" id="Phobius"/>
    </source>
</evidence>
<keyword evidence="1" id="KW-0472">Membrane</keyword>
<dbReference type="PANTHER" id="PTHR36443:SF1">
    <property type="entry name" value="BSR5223 PROTEIN"/>
    <property type="match status" value="1"/>
</dbReference>
<name>A0A8D4VTY1_9GAMM</name>
<reference evidence="2" key="1">
    <citation type="submission" date="2019-06" db="EMBL/GenBank/DDBJ databases">
        <title>Complete genome sequence of Methylogaea oryzae strain JCM16910.</title>
        <authorList>
            <person name="Asakawa S."/>
        </authorList>
    </citation>
    <scope>NUCLEOTIDE SEQUENCE</scope>
    <source>
        <strain evidence="2">E10</strain>
    </source>
</reference>
<dbReference type="AlphaFoldDB" id="A0A8D4VTY1"/>
<keyword evidence="1" id="KW-1133">Transmembrane helix</keyword>
<sequence>MNSGKFFVLAGLAMVAVGLALSYAPGLFSWFGRLPGDIRIEEENRYVFIPITSMIVISLALTLILNLFFRR</sequence>
<feature type="transmembrane region" description="Helical" evidence="1">
    <location>
        <begin position="46"/>
        <end position="69"/>
    </location>
</feature>
<protein>
    <recommendedName>
        <fullName evidence="4">DUF2905 domain-containing protein</fullName>
    </recommendedName>
</protein>
<dbReference type="EMBL" id="AP019782">
    <property type="protein sequence ID" value="BBL72454.1"/>
    <property type="molecule type" value="Genomic_DNA"/>
</dbReference>
<gene>
    <name evidence="2" type="ORF">MoryE10_30600</name>
</gene>
<keyword evidence="3" id="KW-1185">Reference proteome</keyword>
<evidence type="ECO:0008006" key="4">
    <source>
        <dbReference type="Google" id="ProtNLM"/>
    </source>
</evidence>
<keyword evidence="1" id="KW-0812">Transmembrane</keyword>
<dbReference type="PANTHER" id="PTHR36443">
    <property type="entry name" value="BSR5223 PROTEIN"/>
    <property type="match status" value="1"/>
</dbReference>
<accession>A0A8D4VTY1</accession>
<organism evidence="2 3">
    <name type="scientific">Methylogaea oryzae</name>
    <dbReference type="NCBI Taxonomy" id="1295382"/>
    <lineage>
        <taxon>Bacteria</taxon>
        <taxon>Pseudomonadati</taxon>
        <taxon>Pseudomonadota</taxon>
        <taxon>Gammaproteobacteria</taxon>
        <taxon>Methylococcales</taxon>
        <taxon>Methylococcaceae</taxon>
        <taxon>Methylogaea</taxon>
    </lineage>
</organism>
<dbReference type="KEGG" id="moz:MoryE10_30600"/>
<proteinExistence type="predicted"/>
<dbReference type="InterPro" id="IPR021320">
    <property type="entry name" value="DUF2905"/>
</dbReference>
<dbReference type="Proteomes" id="UP000824988">
    <property type="component" value="Chromosome"/>
</dbReference>
<evidence type="ECO:0000313" key="3">
    <source>
        <dbReference type="Proteomes" id="UP000824988"/>
    </source>
</evidence>
<dbReference type="Pfam" id="PF11146">
    <property type="entry name" value="DUF2905"/>
    <property type="match status" value="1"/>
</dbReference>
<evidence type="ECO:0000313" key="2">
    <source>
        <dbReference type="EMBL" id="BBL72454.1"/>
    </source>
</evidence>
<dbReference type="RefSeq" id="WP_054774310.1">
    <property type="nucleotide sequence ID" value="NZ_AP019782.1"/>
</dbReference>